<dbReference type="PANTHER" id="PTHR23407:SF1">
    <property type="entry name" value="5-FORMYLTETRAHYDROFOLATE CYCLO-LIGASE"/>
    <property type="match status" value="1"/>
</dbReference>
<protein>
    <recommendedName>
        <fullName evidence="4">5-formyltetrahydrofolate cyclo-ligase</fullName>
        <ecNumber evidence="4">6.3.3.2</ecNumber>
    </recommendedName>
</protein>
<name>A0A6V8I6F3_9PROT</name>
<evidence type="ECO:0000313" key="6">
    <source>
        <dbReference type="Proteomes" id="UP000548726"/>
    </source>
</evidence>
<comment type="cofactor">
    <cofactor evidence="4">
        <name>Mg(2+)</name>
        <dbReference type="ChEBI" id="CHEBI:18420"/>
    </cofactor>
</comment>
<evidence type="ECO:0000256" key="2">
    <source>
        <dbReference type="ARBA" id="ARBA00022741"/>
    </source>
</evidence>
<dbReference type="GO" id="GO:0005524">
    <property type="term" value="F:ATP binding"/>
    <property type="evidence" value="ECO:0007669"/>
    <property type="project" value="UniProtKB-KW"/>
</dbReference>
<keyword evidence="4" id="KW-0460">Magnesium</keyword>
<dbReference type="PANTHER" id="PTHR23407">
    <property type="entry name" value="ATPASE INHIBITOR/5-FORMYLTETRAHYDROFOLATE CYCLO-LIGASE"/>
    <property type="match status" value="1"/>
</dbReference>
<accession>A0A6V8I6F3</accession>
<evidence type="ECO:0000313" key="5">
    <source>
        <dbReference type="EMBL" id="GFE93153.1"/>
    </source>
</evidence>
<dbReference type="EC" id="6.3.3.2" evidence="4"/>
<dbReference type="AlphaFoldDB" id="A0A6V8I6F3"/>
<comment type="catalytic activity">
    <reaction evidence="4">
        <text>(6S)-5-formyl-5,6,7,8-tetrahydrofolate + ATP = (6R)-5,10-methenyltetrahydrofolate + ADP + phosphate</text>
        <dbReference type="Rhea" id="RHEA:10488"/>
        <dbReference type="ChEBI" id="CHEBI:30616"/>
        <dbReference type="ChEBI" id="CHEBI:43474"/>
        <dbReference type="ChEBI" id="CHEBI:57455"/>
        <dbReference type="ChEBI" id="CHEBI:57457"/>
        <dbReference type="ChEBI" id="CHEBI:456216"/>
        <dbReference type="EC" id="6.3.3.2"/>
    </reaction>
</comment>
<dbReference type="InterPro" id="IPR037171">
    <property type="entry name" value="NagB/RpiA_transferase-like"/>
</dbReference>
<organism evidence="5 6">
    <name type="scientific">Acetobacter persici</name>
    <dbReference type="NCBI Taxonomy" id="1076596"/>
    <lineage>
        <taxon>Bacteria</taxon>
        <taxon>Pseudomonadati</taxon>
        <taxon>Pseudomonadota</taxon>
        <taxon>Alphaproteobacteria</taxon>
        <taxon>Acetobacterales</taxon>
        <taxon>Acetobacteraceae</taxon>
        <taxon>Acetobacter</taxon>
    </lineage>
</organism>
<dbReference type="GO" id="GO:0030272">
    <property type="term" value="F:5-formyltetrahydrofolate cyclo-ligase activity"/>
    <property type="evidence" value="ECO:0007669"/>
    <property type="project" value="UniProtKB-EC"/>
</dbReference>
<reference evidence="5 6" key="1">
    <citation type="journal article" date="2020" name="Cell Rep.">
        <title>Local necrotic cells trigger systemic immune activation via gut microbiome dysbiosis in Drosophila.</title>
        <authorList>
            <person name="Kosakamoto H."/>
            <person name="Yamauchi T."/>
            <person name="Akuzawa-Tokita Y."/>
            <person name="Nishimura K."/>
            <person name="Soga T."/>
            <person name="Murakami T."/>
            <person name="Mori H."/>
            <person name="Yamamoto K."/>
            <person name="Miyazaki R."/>
            <person name="Koto A."/>
            <person name="Miura M."/>
            <person name="Obata F."/>
        </authorList>
    </citation>
    <scope>NUCLEOTIDE SEQUENCE [LARGE SCALE GENOMIC DNA]</scope>
    <source>
        <strain evidence="5 6">Ai</strain>
    </source>
</reference>
<dbReference type="InterPro" id="IPR002698">
    <property type="entry name" value="FTHF_cligase"/>
</dbReference>
<keyword evidence="4" id="KW-0479">Metal-binding</keyword>
<dbReference type="GO" id="GO:0035999">
    <property type="term" value="P:tetrahydrofolate interconversion"/>
    <property type="evidence" value="ECO:0007669"/>
    <property type="project" value="TreeGrafter"/>
</dbReference>
<dbReference type="GO" id="GO:0046872">
    <property type="term" value="F:metal ion binding"/>
    <property type="evidence" value="ECO:0007669"/>
    <property type="project" value="UniProtKB-KW"/>
</dbReference>
<proteinExistence type="inferred from homology"/>
<dbReference type="InterPro" id="IPR024185">
    <property type="entry name" value="FTHF_cligase-like_sf"/>
</dbReference>
<evidence type="ECO:0000256" key="3">
    <source>
        <dbReference type="ARBA" id="ARBA00022840"/>
    </source>
</evidence>
<dbReference type="EMBL" id="BLJP01000003">
    <property type="protein sequence ID" value="GFE93153.1"/>
    <property type="molecule type" value="Genomic_DNA"/>
</dbReference>
<dbReference type="Pfam" id="PF01812">
    <property type="entry name" value="5-FTHF_cyc-lig"/>
    <property type="match status" value="1"/>
</dbReference>
<dbReference type="NCBIfam" id="TIGR02727">
    <property type="entry name" value="MTHFS_bact"/>
    <property type="match status" value="1"/>
</dbReference>
<gene>
    <name evidence="5" type="ORF">DmAi_12120</name>
</gene>
<dbReference type="Proteomes" id="UP000548726">
    <property type="component" value="Unassembled WGS sequence"/>
</dbReference>
<keyword evidence="2 4" id="KW-0547">Nucleotide-binding</keyword>
<keyword evidence="6" id="KW-1185">Reference proteome</keyword>
<evidence type="ECO:0000256" key="4">
    <source>
        <dbReference type="RuleBase" id="RU361279"/>
    </source>
</evidence>
<comment type="caution">
    <text evidence="5">The sequence shown here is derived from an EMBL/GenBank/DDBJ whole genome shotgun (WGS) entry which is preliminary data.</text>
</comment>
<dbReference type="GO" id="GO:0009396">
    <property type="term" value="P:folic acid-containing compound biosynthetic process"/>
    <property type="evidence" value="ECO:0007669"/>
    <property type="project" value="TreeGrafter"/>
</dbReference>
<evidence type="ECO:0000256" key="1">
    <source>
        <dbReference type="ARBA" id="ARBA00010638"/>
    </source>
</evidence>
<comment type="similarity">
    <text evidence="1 4">Belongs to the 5-formyltetrahydrofolate cyclo-ligase family.</text>
</comment>
<sequence>MALVTLSGAHLHTQVLEVERPTAMAASHSPSSFMSDSPAIAEAKQALRARCLSVLKTRPAGVDAVLCARLAERLLATDHAHIACVWPLPHELDLRPLCHQLNAAGRHVLLPETPPRGQPLTFRLWTPQTALLRGRFGTQVPDGPLIRPDLVLVPLLAFDRTGNRLGYGGGYYDRTLATLPGIASMGYALAAQEVEQLPTGPYDQPLSSLVTEQESLHFD</sequence>
<dbReference type="SUPFAM" id="SSF100950">
    <property type="entry name" value="NagB/RpiA/CoA transferase-like"/>
    <property type="match status" value="1"/>
</dbReference>
<dbReference type="Gene3D" id="3.40.50.10420">
    <property type="entry name" value="NagB/RpiA/CoA transferase-like"/>
    <property type="match status" value="1"/>
</dbReference>
<keyword evidence="3 4" id="KW-0067">ATP-binding</keyword>